<evidence type="ECO:0000313" key="2">
    <source>
        <dbReference type="EMBL" id="NKY29416.1"/>
    </source>
</evidence>
<evidence type="ECO:0000313" key="3">
    <source>
        <dbReference type="Proteomes" id="UP000540698"/>
    </source>
</evidence>
<sequence length="573" mass="63522">MGSAPVGAVAPNRQTAAERRAMPDLRDIAESVAEQHGVCARVVPMRAFDTNTGRVSYVGAPCKATVATTCPACAKANKYVRVTQLREGWCAEHEPVQPEPVVTEAQAQVLATRADQFSRYHDARREGDDELAEAIKDLVADLDAELRELGVRDRLPPLDAKPRRKAKSTRRRDDLPDLPRKKVARTTVGTAYADGKYRPSTFHTLTVDSYGGINRVRDEETGQMVSDGSPRDPESYDYARAARDIMHVKALFDRWVQNLRRAVGWNVQYWGSVEPQKRGAPHIHLAIRGSIPTKLLYQVTAATYVNIWWPHFDQEVYTGDNMPVWDHAAGTFVDPTTRRALTYWDNALEIIDSVDDIEPAHTLRFGGQSKPIQILAGTPEMDRKVGYLTKYLTKSVAEVLDSDSPRVNRHYDRLHAELQRTPCSPTCAVWLRYGIVPKGASEKTQPGRCRGRNHRRDLLGVPGKRCVTSTKWSGKTLPDHKAERLEFVRNELAAIGIIPPDTSHLRITPVGPGDRDAPPRSHLVMALVSARISQHAQYTMARLATTGGPPGDGTESGITVAVQQDSFTSQVAA</sequence>
<proteinExistence type="predicted"/>
<dbReference type="Pfam" id="PF20199">
    <property type="entry name" value="RepSA"/>
    <property type="match status" value="1"/>
</dbReference>
<dbReference type="InterPro" id="IPR046828">
    <property type="entry name" value="RepSA"/>
</dbReference>
<evidence type="ECO:0000256" key="1">
    <source>
        <dbReference type="SAM" id="MobiDB-lite"/>
    </source>
</evidence>
<dbReference type="AlphaFoldDB" id="A0A7X6L7R0"/>
<dbReference type="EMBL" id="JAAXOS010000012">
    <property type="protein sequence ID" value="NKY29416.1"/>
    <property type="molecule type" value="Genomic_DNA"/>
</dbReference>
<gene>
    <name evidence="2" type="ORF">HGB38_24825</name>
</gene>
<name>A0A7X6L7R0_9NOCA</name>
<protein>
    <submittedName>
        <fullName evidence="2">Replication initiator protein</fullName>
    </submittedName>
</protein>
<keyword evidence="3" id="KW-1185">Reference proteome</keyword>
<reference evidence="2 3" key="1">
    <citation type="submission" date="2020-04" db="EMBL/GenBank/DDBJ databases">
        <title>MicrobeNet Type strains.</title>
        <authorList>
            <person name="Nicholson A.C."/>
        </authorList>
    </citation>
    <scope>NUCLEOTIDE SEQUENCE [LARGE SCALE GENOMIC DNA]</scope>
    <source>
        <strain evidence="2 3">DSM 44956</strain>
    </source>
</reference>
<comment type="caution">
    <text evidence="2">The sequence shown here is derived from an EMBL/GenBank/DDBJ whole genome shotgun (WGS) entry which is preliminary data.</text>
</comment>
<feature type="compositionally biased region" description="Basic and acidic residues" evidence="1">
    <location>
        <begin position="171"/>
        <end position="180"/>
    </location>
</feature>
<dbReference type="Proteomes" id="UP000540698">
    <property type="component" value="Unassembled WGS sequence"/>
</dbReference>
<feature type="region of interest" description="Disordered" evidence="1">
    <location>
        <begin position="156"/>
        <end position="182"/>
    </location>
</feature>
<organism evidence="2 3">
    <name type="scientific">Nocardia gamkensis</name>
    <dbReference type="NCBI Taxonomy" id="352869"/>
    <lineage>
        <taxon>Bacteria</taxon>
        <taxon>Bacillati</taxon>
        <taxon>Actinomycetota</taxon>
        <taxon>Actinomycetes</taxon>
        <taxon>Mycobacteriales</taxon>
        <taxon>Nocardiaceae</taxon>
        <taxon>Nocardia</taxon>
    </lineage>
</organism>
<accession>A0A7X6L7R0</accession>